<comment type="caution">
    <text evidence="10">The sequence shown here is derived from an EMBL/GenBank/DDBJ whole genome shotgun (WGS) entry which is preliminary data.</text>
</comment>
<dbReference type="InterPro" id="IPR027417">
    <property type="entry name" value="P-loop_NTPase"/>
</dbReference>
<dbReference type="SMART" id="SM00382">
    <property type="entry name" value="AAA"/>
    <property type="match status" value="1"/>
</dbReference>
<dbReference type="GO" id="GO:0005524">
    <property type="term" value="F:ATP binding"/>
    <property type="evidence" value="ECO:0007669"/>
    <property type="project" value="UniProtKB-KW"/>
</dbReference>
<dbReference type="InterPro" id="IPR003593">
    <property type="entry name" value="AAA+_ATPase"/>
</dbReference>
<name>A0A0R1HWV8_9LACO</name>
<comment type="subcellular location">
    <subcellularLocation>
        <location evidence="1">Cell membrane</location>
        <topology evidence="1">Peripheral membrane protein</topology>
    </subcellularLocation>
</comment>
<keyword evidence="11" id="KW-1185">Reference proteome</keyword>
<sequence length="288" mass="31790">MKVSSKDVISVNNFSFSYPQTKKPAISSMNFTVKEGEFFCIVGANGAGKSTLCDSLVGLIPQYFLGTTKGQVLVNGQETTKQTVAELSLEIGLVFQNPFNQLSYTTSTVAEELAYGLGNHGIPRSEMLDRVAAVAKKMRIESLLDRDPLTLSGGQIQRVAFGSTYILNPSILVLDECTTQLDPIGSEEIFTIIKQLNDEGVTVVMTDTETERLSMYADRILLLDNGLQMGVDKPQAIFAREDLEKLNISTPLNYQLTQELTKIGILDSPEFNQDIILEKIKEVENGYR</sequence>
<evidence type="ECO:0000256" key="2">
    <source>
        <dbReference type="ARBA" id="ARBA00005417"/>
    </source>
</evidence>
<dbReference type="STRING" id="1302272.FC96_GL001456"/>
<keyword evidence="6 10" id="KW-0067">ATP-binding</keyword>
<evidence type="ECO:0000256" key="1">
    <source>
        <dbReference type="ARBA" id="ARBA00004202"/>
    </source>
</evidence>
<evidence type="ECO:0000313" key="10">
    <source>
        <dbReference type="EMBL" id="KRK48356.1"/>
    </source>
</evidence>
<dbReference type="SUPFAM" id="SSF52540">
    <property type="entry name" value="P-loop containing nucleoside triphosphate hydrolases"/>
    <property type="match status" value="1"/>
</dbReference>
<keyword evidence="8" id="KW-0472">Membrane</keyword>
<gene>
    <name evidence="10" type="ORF">FC96_GL001456</name>
</gene>
<dbReference type="InterPro" id="IPR003439">
    <property type="entry name" value="ABC_transporter-like_ATP-bd"/>
</dbReference>
<proteinExistence type="inferred from homology"/>
<reference evidence="10 11" key="1">
    <citation type="journal article" date="2015" name="Genome Announc.">
        <title>Expanding the biotechnology potential of lactobacilli through comparative genomics of 213 strains and associated genera.</title>
        <authorList>
            <person name="Sun Z."/>
            <person name="Harris H.M."/>
            <person name="McCann A."/>
            <person name="Guo C."/>
            <person name="Argimon S."/>
            <person name="Zhang W."/>
            <person name="Yang X."/>
            <person name="Jeffery I.B."/>
            <person name="Cooney J.C."/>
            <person name="Kagawa T.F."/>
            <person name="Liu W."/>
            <person name="Song Y."/>
            <person name="Salvetti E."/>
            <person name="Wrobel A."/>
            <person name="Rasinkangas P."/>
            <person name="Parkhill J."/>
            <person name="Rea M.C."/>
            <person name="O'Sullivan O."/>
            <person name="Ritari J."/>
            <person name="Douillard F.P."/>
            <person name="Paul Ross R."/>
            <person name="Yang R."/>
            <person name="Briner A.E."/>
            <person name="Felis G.E."/>
            <person name="de Vos W.M."/>
            <person name="Barrangou R."/>
            <person name="Klaenhammer T.R."/>
            <person name="Caufield P.W."/>
            <person name="Cui Y."/>
            <person name="Zhang H."/>
            <person name="O'Toole P.W."/>
        </authorList>
    </citation>
    <scope>NUCLEOTIDE SEQUENCE [LARGE SCALE GENOMIC DNA]</scope>
    <source>
        <strain evidence="10 11">JCM 15530</strain>
    </source>
</reference>
<dbReference type="GO" id="GO:0043190">
    <property type="term" value="C:ATP-binding cassette (ABC) transporter complex"/>
    <property type="evidence" value="ECO:0007669"/>
    <property type="project" value="TreeGrafter"/>
</dbReference>
<dbReference type="CDD" id="cd03225">
    <property type="entry name" value="ABC_cobalt_CbiO_domain1"/>
    <property type="match status" value="1"/>
</dbReference>
<evidence type="ECO:0000259" key="9">
    <source>
        <dbReference type="PROSITE" id="PS50893"/>
    </source>
</evidence>
<dbReference type="AlphaFoldDB" id="A0A0R1HWV8"/>
<evidence type="ECO:0000256" key="6">
    <source>
        <dbReference type="ARBA" id="ARBA00022840"/>
    </source>
</evidence>
<evidence type="ECO:0000256" key="4">
    <source>
        <dbReference type="ARBA" id="ARBA00022475"/>
    </source>
</evidence>
<dbReference type="RefSeq" id="WP_056942221.1">
    <property type="nucleotide sequence ID" value="NZ_AZCX01000003.1"/>
</dbReference>
<dbReference type="GO" id="GO:0016887">
    <property type="term" value="F:ATP hydrolysis activity"/>
    <property type="evidence" value="ECO:0007669"/>
    <property type="project" value="InterPro"/>
</dbReference>
<keyword evidence="7" id="KW-1278">Translocase</keyword>
<evidence type="ECO:0000256" key="5">
    <source>
        <dbReference type="ARBA" id="ARBA00022741"/>
    </source>
</evidence>
<accession>A0A0R1HWV8</accession>
<dbReference type="PROSITE" id="PS00211">
    <property type="entry name" value="ABC_TRANSPORTER_1"/>
    <property type="match status" value="1"/>
</dbReference>
<evidence type="ECO:0000256" key="3">
    <source>
        <dbReference type="ARBA" id="ARBA00022448"/>
    </source>
</evidence>
<dbReference type="PATRIC" id="fig|1302272.5.peg.1468"/>
<keyword evidence="5" id="KW-0547">Nucleotide-binding</keyword>
<dbReference type="OrthoDB" id="501320at2"/>
<dbReference type="GO" id="GO:0042626">
    <property type="term" value="F:ATPase-coupled transmembrane transporter activity"/>
    <property type="evidence" value="ECO:0007669"/>
    <property type="project" value="TreeGrafter"/>
</dbReference>
<evidence type="ECO:0000313" key="11">
    <source>
        <dbReference type="Proteomes" id="UP000050911"/>
    </source>
</evidence>
<dbReference type="Gene3D" id="3.40.50.300">
    <property type="entry name" value="P-loop containing nucleotide triphosphate hydrolases"/>
    <property type="match status" value="1"/>
</dbReference>
<dbReference type="Pfam" id="PF00005">
    <property type="entry name" value="ABC_tran"/>
    <property type="match status" value="1"/>
</dbReference>
<comment type="similarity">
    <text evidence="2">Belongs to the ABC transporter superfamily.</text>
</comment>
<evidence type="ECO:0000256" key="8">
    <source>
        <dbReference type="ARBA" id="ARBA00023136"/>
    </source>
</evidence>
<evidence type="ECO:0000256" key="7">
    <source>
        <dbReference type="ARBA" id="ARBA00022967"/>
    </source>
</evidence>
<dbReference type="Proteomes" id="UP000050911">
    <property type="component" value="Unassembled WGS sequence"/>
</dbReference>
<keyword evidence="3" id="KW-0813">Transport</keyword>
<keyword evidence="4" id="KW-1003">Cell membrane</keyword>
<dbReference type="InterPro" id="IPR015856">
    <property type="entry name" value="ABC_transpr_CbiO/EcfA_su"/>
</dbReference>
<protein>
    <submittedName>
        <fullName evidence="10">ABC transporter ATP-binding protein</fullName>
    </submittedName>
</protein>
<dbReference type="EMBL" id="AZCX01000003">
    <property type="protein sequence ID" value="KRK48356.1"/>
    <property type="molecule type" value="Genomic_DNA"/>
</dbReference>
<dbReference type="PROSITE" id="PS50893">
    <property type="entry name" value="ABC_TRANSPORTER_2"/>
    <property type="match status" value="1"/>
</dbReference>
<dbReference type="InterPro" id="IPR050095">
    <property type="entry name" value="ECF_ABC_transporter_ATP-bd"/>
</dbReference>
<organism evidence="10 11">
    <name type="scientific">Secundilactobacillus kimchicus JCM 15530</name>
    <dbReference type="NCBI Taxonomy" id="1302272"/>
    <lineage>
        <taxon>Bacteria</taxon>
        <taxon>Bacillati</taxon>
        <taxon>Bacillota</taxon>
        <taxon>Bacilli</taxon>
        <taxon>Lactobacillales</taxon>
        <taxon>Lactobacillaceae</taxon>
        <taxon>Secundilactobacillus</taxon>
    </lineage>
</organism>
<dbReference type="PANTHER" id="PTHR43553">
    <property type="entry name" value="HEAVY METAL TRANSPORTER"/>
    <property type="match status" value="1"/>
</dbReference>
<feature type="domain" description="ABC transporter" evidence="9">
    <location>
        <begin position="9"/>
        <end position="250"/>
    </location>
</feature>
<dbReference type="InterPro" id="IPR017871">
    <property type="entry name" value="ABC_transporter-like_CS"/>
</dbReference>